<dbReference type="InterPro" id="IPR051934">
    <property type="entry name" value="Phage_Tail_Fiber_Structural"/>
</dbReference>
<protein>
    <submittedName>
        <fullName evidence="2">Phage tail protein</fullName>
    </submittedName>
</protein>
<reference evidence="2 3" key="1">
    <citation type="submission" date="2023-03" db="EMBL/GenBank/DDBJ databases">
        <title>Complete genome sequence of Tepidibacter sp. SWIR-1, isolated from a deep-sea hydrothermal vent.</title>
        <authorList>
            <person name="Li X."/>
        </authorList>
    </citation>
    <scope>NUCLEOTIDE SEQUENCE [LARGE SCALE GENOMIC DNA]</scope>
    <source>
        <strain evidence="2 3">SWIR-1</strain>
        <plasmid evidence="2 3">unnamed1</plasmid>
    </source>
</reference>
<dbReference type="PANTHER" id="PTHR35191:SF1">
    <property type="entry name" value="PROPHAGE SIDE TAIL FIBER PROTEIN HOMOLOG STFQ-RELATED"/>
    <property type="match status" value="1"/>
</dbReference>
<dbReference type="RefSeq" id="WP_277734850.1">
    <property type="nucleotide sequence ID" value="NZ_CP120734.1"/>
</dbReference>
<geneLocation type="plasmid" evidence="2 3">
    <name>unnamed1</name>
</geneLocation>
<dbReference type="InterPro" id="IPR022225">
    <property type="entry name" value="Phage_tail_fibre_N"/>
</dbReference>
<dbReference type="Proteomes" id="UP001222800">
    <property type="component" value="Plasmid unnamed1"/>
</dbReference>
<evidence type="ECO:0000313" key="3">
    <source>
        <dbReference type="Proteomes" id="UP001222800"/>
    </source>
</evidence>
<dbReference type="PANTHER" id="PTHR35191">
    <property type="entry name" value="PROPHAGE SIDE TAIL FIBER PROTEIN HOMOLOG STFQ-RELATED"/>
    <property type="match status" value="1"/>
</dbReference>
<dbReference type="EMBL" id="CP120734">
    <property type="protein sequence ID" value="WFD12447.1"/>
    <property type="molecule type" value="Genomic_DNA"/>
</dbReference>
<organism evidence="2 3">
    <name type="scientific">Tepidibacter hydrothermalis</name>
    <dbReference type="NCBI Taxonomy" id="3036126"/>
    <lineage>
        <taxon>Bacteria</taxon>
        <taxon>Bacillati</taxon>
        <taxon>Bacillota</taxon>
        <taxon>Clostridia</taxon>
        <taxon>Peptostreptococcales</taxon>
        <taxon>Peptostreptococcaceae</taxon>
        <taxon>Tepidibacter</taxon>
    </lineage>
</organism>
<evidence type="ECO:0000313" key="2">
    <source>
        <dbReference type="EMBL" id="WFD12447.1"/>
    </source>
</evidence>
<gene>
    <name evidence="2" type="ORF">P4S50_19910</name>
</gene>
<sequence>MSVEKYYTILTKIGKASIADATTTGKKIDFKYLALGDALNEPIEEQESLAHEVWRGSIGSITTDETNENWIILESVIPSDVGGFSIKEVGIFDDSDKLLAVGKLPETYKPSVDQGTSKELKIRIILEVSNTSPINLQIDTSVVVATKKDIETLQNTVTTQMDNLTQDINSVRSETTEQVNQFKTDIQELDYNVYQLNLQQYYDGKYPVKRGFFYDGFINSNVIDSLHSTKGLLNTSKKALYFNNSVSTMSVGGNMAKQFGYSSSKDSRLAQTFSISETKTLQSITVRLALPGGSTASDSARIKIYHTSSSSTRYPSSYIASSSNTVALSGLPTYGGYAMMPQRTFNFSNLTLSPGRYSFVVERTGSYPSSFSGVWLACTSSDSLANERMTVQEGGSWNSKYNDNYDVEFTARFASPIETKTYQTKVQNFINPVSKVVLYIKYTKHNNVTLTPSISIGVSDSFKIMTLEGSPYAVDGGTEAKYTYESATPHTRVKFKLQITGVDTSSHATVNEYGCIFGVI</sequence>
<keyword evidence="3" id="KW-1185">Reference proteome</keyword>
<name>A0ABY8EKI7_9FIRM</name>
<accession>A0ABY8EKI7</accession>
<proteinExistence type="predicted"/>
<feature type="domain" description="Phage tail fibre protein N-terminal" evidence="1">
    <location>
        <begin position="4"/>
        <end position="148"/>
    </location>
</feature>
<evidence type="ECO:0000259" key="1">
    <source>
        <dbReference type="Pfam" id="PF12571"/>
    </source>
</evidence>
<dbReference type="Pfam" id="PF12571">
    <property type="entry name" value="Phage_tail_fib"/>
    <property type="match status" value="1"/>
</dbReference>
<keyword evidence="2" id="KW-0614">Plasmid</keyword>